<organism evidence="2">
    <name type="scientific">Rhizophora mucronata</name>
    <name type="common">Asiatic mangrove</name>
    <dbReference type="NCBI Taxonomy" id="61149"/>
    <lineage>
        <taxon>Eukaryota</taxon>
        <taxon>Viridiplantae</taxon>
        <taxon>Streptophyta</taxon>
        <taxon>Embryophyta</taxon>
        <taxon>Tracheophyta</taxon>
        <taxon>Spermatophyta</taxon>
        <taxon>Magnoliopsida</taxon>
        <taxon>eudicotyledons</taxon>
        <taxon>Gunneridae</taxon>
        <taxon>Pentapetalae</taxon>
        <taxon>rosids</taxon>
        <taxon>fabids</taxon>
        <taxon>Malpighiales</taxon>
        <taxon>Rhizophoraceae</taxon>
        <taxon>Rhizophora</taxon>
    </lineage>
</organism>
<dbReference type="PANTHER" id="PTHR34807">
    <property type="entry name" value="OS08G0270800 PROTEIN"/>
    <property type="match status" value="1"/>
</dbReference>
<reference evidence="2" key="1">
    <citation type="submission" date="2018-02" db="EMBL/GenBank/DDBJ databases">
        <title>Rhizophora mucronata_Transcriptome.</title>
        <authorList>
            <person name="Meera S.P."/>
            <person name="Sreeshan A."/>
            <person name="Augustine A."/>
        </authorList>
    </citation>
    <scope>NUCLEOTIDE SEQUENCE</scope>
    <source>
        <tissue evidence="2">Leaf</tissue>
    </source>
</reference>
<feature type="compositionally biased region" description="Basic and acidic residues" evidence="1">
    <location>
        <begin position="46"/>
        <end position="58"/>
    </location>
</feature>
<accession>A0A2P2KSR8</accession>
<sequence length="83" mass="9835">MEMQKRDVLLAEVRFLRQRHKQLVEIQSCDRQLEQDRVPAPNVSSHGDHVEDPWKMKEKPKSCLIKGKSVGKKKISWQDQVWL</sequence>
<proteinExistence type="predicted"/>
<dbReference type="PANTHER" id="PTHR34807:SF6">
    <property type="entry name" value="MYB-CC TYPE TRANSCRIPTION FACTOR LHEQLE-CONTAINING DOMAIN-CONTAINING PROTEIN"/>
    <property type="match status" value="1"/>
</dbReference>
<feature type="region of interest" description="Disordered" evidence="1">
    <location>
        <begin position="35"/>
        <end position="58"/>
    </location>
</feature>
<evidence type="ECO:0000313" key="2">
    <source>
        <dbReference type="EMBL" id="MBX08753.1"/>
    </source>
</evidence>
<dbReference type="AlphaFoldDB" id="A0A2P2KSR8"/>
<dbReference type="EMBL" id="GGEC01028269">
    <property type="protein sequence ID" value="MBX08753.1"/>
    <property type="molecule type" value="Transcribed_RNA"/>
</dbReference>
<protein>
    <submittedName>
        <fullName evidence="2">Uncharacterized protein MANES_03G008000</fullName>
    </submittedName>
</protein>
<evidence type="ECO:0000256" key="1">
    <source>
        <dbReference type="SAM" id="MobiDB-lite"/>
    </source>
</evidence>
<name>A0A2P2KSR8_RHIMU</name>